<gene>
    <name evidence="1" type="ORF">PAXRUDRAFT_431502</name>
</gene>
<accession>A0A0D0DFD6</accession>
<name>A0A0D0DFD6_9AGAM</name>
<evidence type="ECO:0000313" key="2">
    <source>
        <dbReference type="Proteomes" id="UP000054538"/>
    </source>
</evidence>
<reference evidence="2" key="2">
    <citation type="submission" date="2015-01" db="EMBL/GenBank/DDBJ databases">
        <title>Evolutionary Origins and Diversification of the Mycorrhizal Mutualists.</title>
        <authorList>
            <consortium name="DOE Joint Genome Institute"/>
            <consortium name="Mycorrhizal Genomics Consortium"/>
            <person name="Kohler A."/>
            <person name="Kuo A."/>
            <person name="Nagy L.G."/>
            <person name="Floudas D."/>
            <person name="Copeland A."/>
            <person name="Barry K.W."/>
            <person name="Cichocki N."/>
            <person name="Veneault-Fourrey C."/>
            <person name="LaButti K."/>
            <person name="Lindquist E.A."/>
            <person name="Lipzen A."/>
            <person name="Lundell T."/>
            <person name="Morin E."/>
            <person name="Murat C."/>
            <person name="Riley R."/>
            <person name="Ohm R."/>
            <person name="Sun H."/>
            <person name="Tunlid A."/>
            <person name="Henrissat B."/>
            <person name="Grigoriev I.V."/>
            <person name="Hibbett D.S."/>
            <person name="Martin F."/>
        </authorList>
    </citation>
    <scope>NUCLEOTIDE SEQUENCE [LARGE SCALE GENOMIC DNA]</scope>
    <source>
        <strain evidence="2">Ve08.2h10</strain>
    </source>
</reference>
<keyword evidence="2" id="KW-1185">Reference proteome</keyword>
<dbReference type="InParanoid" id="A0A0D0DFD6"/>
<proteinExistence type="predicted"/>
<evidence type="ECO:0000313" key="1">
    <source>
        <dbReference type="EMBL" id="KIK76405.1"/>
    </source>
</evidence>
<organism evidence="1 2">
    <name type="scientific">Paxillus rubicundulus Ve08.2h10</name>
    <dbReference type="NCBI Taxonomy" id="930991"/>
    <lineage>
        <taxon>Eukaryota</taxon>
        <taxon>Fungi</taxon>
        <taxon>Dikarya</taxon>
        <taxon>Basidiomycota</taxon>
        <taxon>Agaricomycotina</taxon>
        <taxon>Agaricomycetes</taxon>
        <taxon>Agaricomycetidae</taxon>
        <taxon>Boletales</taxon>
        <taxon>Paxilineae</taxon>
        <taxon>Paxillaceae</taxon>
        <taxon>Paxillus</taxon>
    </lineage>
</organism>
<dbReference type="EMBL" id="KN827511">
    <property type="protein sequence ID" value="KIK76405.1"/>
    <property type="molecule type" value="Genomic_DNA"/>
</dbReference>
<dbReference type="HOGENOM" id="CLU_2831902_0_0_1"/>
<protein>
    <submittedName>
        <fullName evidence="1">Uncharacterized protein</fullName>
    </submittedName>
</protein>
<dbReference type="Proteomes" id="UP000054538">
    <property type="component" value="Unassembled WGS sequence"/>
</dbReference>
<dbReference type="AlphaFoldDB" id="A0A0D0DFD6"/>
<reference evidence="1 2" key="1">
    <citation type="submission" date="2014-04" db="EMBL/GenBank/DDBJ databases">
        <authorList>
            <consortium name="DOE Joint Genome Institute"/>
            <person name="Kuo A."/>
            <person name="Kohler A."/>
            <person name="Jargeat P."/>
            <person name="Nagy L.G."/>
            <person name="Floudas D."/>
            <person name="Copeland A."/>
            <person name="Barry K.W."/>
            <person name="Cichocki N."/>
            <person name="Veneault-Fourrey C."/>
            <person name="LaButti K."/>
            <person name="Lindquist E.A."/>
            <person name="Lipzen A."/>
            <person name="Lundell T."/>
            <person name="Morin E."/>
            <person name="Murat C."/>
            <person name="Sun H."/>
            <person name="Tunlid A."/>
            <person name="Henrissat B."/>
            <person name="Grigoriev I.V."/>
            <person name="Hibbett D.S."/>
            <person name="Martin F."/>
            <person name="Nordberg H.P."/>
            <person name="Cantor M.N."/>
            <person name="Hua S.X."/>
        </authorList>
    </citation>
    <scope>NUCLEOTIDE SEQUENCE [LARGE SCALE GENOMIC DNA]</scope>
    <source>
        <strain evidence="1 2">Ve08.2h10</strain>
    </source>
</reference>
<sequence length="66" mass="7458">MSLTHQITYRIVMIMMASHDDVSVGLSQSHHFRVMIRLTSCNQCFGYLTSQHTAGSQHRRVAHTAA</sequence>